<proteinExistence type="inferred from homology"/>
<comment type="caution">
    <text evidence="3">The sequence shown here is derived from an EMBL/GenBank/DDBJ whole genome shotgun (WGS) entry which is preliminary data.</text>
</comment>
<dbReference type="Pfam" id="PF02321">
    <property type="entry name" value="OEP"/>
    <property type="match status" value="2"/>
</dbReference>
<dbReference type="NCBIfam" id="TIGR01845">
    <property type="entry name" value="outer_NodT"/>
    <property type="match status" value="1"/>
</dbReference>
<dbReference type="PROSITE" id="PS51257">
    <property type="entry name" value="PROKAR_LIPOPROTEIN"/>
    <property type="match status" value="1"/>
</dbReference>
<keyword evidence="2" id="KW-0472">Membrane</keyword>
<dbReference type="PANTHER" id="PTHR30203:SF32">
    <property type="entry name" value="CATION EFFLUX SYSTEM PROTEIN CUSC"/>
    <property type="match status" value="1"/>
</dbReference>
<dbReference type="GO" id="GO:0005886">
    <property type="term" value="C:plasma membrane"/>
    <property type="evidence" value="ECO:0007669"/>
    <property type="project" value="UniProtKB-SubCell"/>
</dbReference>
<dbReference type="EMBL" id="JACICY010000001">
    <property type="protein sequence ID" value="MBB3859125.1"/>
    <property type="molecule type" value="Genomic_DNA"/>
</dbReference>
<dbReference type="GO" id="GO:0015562">
    <property type="term" value="F:efflux transmembrane transporter activity"/>
    <property type="evidence" value="ECO:0007669"/>
    <property type="project" value="InterPro"/>
</dbReference>
<accession>A0A7W5ZWG6</accession>
<gene>
    <name evidence="3" type="ORF">GGQ88_000365</name>
</gene>
<dbReference type="Proteomes" id="UP000562395">
    <property type="component" value="Unassembled WGS sequence"/>
</dbReference>
<evidence type="ECO:0000313" key="3">
    <source>
        <dbReference type="EMBL" id="MBB3859125.1"/>
    </source>
</evidence>
<keyword evidence="2" id="KW-0564">Palmitate</keyword>
<evidence type="ECO:0000256" key="1">
    <source>
        <dbReference type="ARBA" id="ARBA00007613"/>
    </source>
</evidence>
<sequence>MNARLILATLPAMALSACNLAPKYVQPATPVPPSLPQGASYLALAAGETTADALGWRQFFTDPRLQQVIASALANNRDLRATLANVERARALYRVDRAALLPVIDASGTASRSQNSSNSNNRNFQVQAGSSAFELDLFGRMRNQSASSFQTYLATDEARKATQIALVAETASAWLTYAATADALKVAQETLLSRQQTVNVNTRREANGIGTKLDVATATTALNSAQAAVADFTTSLAQARNALDLLAGAPVTDDQLPTTLGQGDQTLAALPVGLSSEVLLRRPDVLAAEHDLRATYADIGAARAAFFPTISLTGLLGFASGGLSSLFDGGNFQKTLSGTARQRSFDGGATSSNLAAAKASRDAALARYEGAIQTAFREVADALARRGTIEDSVRAQSSLEANAATAYRLTQLRYDAGIANFLEPLDAQRTLYSARQSLVTARLTRASNMVELYRTLGGGLNETTP</sequence>
<name>A0A7W5ZWG6_9SPHN</name>
<evidence type="ECO:0000256" key="2">
    <source>
        <dbReference type="RuleBase" id="RU362097"/>
    </source>
</evidence>
<keyword evidence="2" id="KW-0812">Transmembrane</keyword>
<dbReference type="SUPFAM" id="SSF56954">
    <property type="entry name" value="Outer membrane efflux proteins (OEP)"/>
    <property type="match status" value="1"/>
</dbReference>
<reference evidence="3 4" key="1">
    <citation type="submission" date="2020-08" db="EMBL/GenBank/DDBJ databases">
        <title>Genomic Encyclopedia of Type Strains, Phase IV (KMG-IV): sequencing the most valuable type-strain genomes for metagenomic binning, comparative biology and taxonomic classification.</title>
        <authorList>
            <person name="Goeker M."/>
        </authorList>
    </citation>
    <scope>NUCLEOTIDE SEQUENCE [LARGE SCALE GENOMIC DNA]</scope>
    <source>
        <strain evidence="3 4">DSM 14552</strain>
    </source>
</reference>
<dbReference type="AlphaFoldDB" id="A0A7W5ZWG6"/>
<dbReference type="Gene3D" id="2.20.200.10">
    <property type="entry name" value="Outer membrane efflux proteins (OEP)"/>
    <property type="match status" value="1"/>
</dbReference>
<evidence type="ECO:0000313" key="4">
    <source>
        <dbReference type="Proteomes" id="UP000562395"/>
    </source>
</evidence>
<comment type="subcellular location">
    <subcellularLocation>
        <location evidence="2">Cell membrane</location>
        <topology evidence="2">Lipid-anchor</topology>
    </subcellularLocation>
</comment>
<comment type="similarity">
    <text evidence="1 2">Belongs to the outer membrane factor (OMF) (TC 1.B.17) family.</text>
</comment>
<keyword evidence="2" id="KW-0449">Lipoprotein</keyword>
<keyword evidence="4" id="KW-1185">Reference proteome</keyword>
<dbReference type="InterPro" id="IPR010131">
    <property type="entry name" value="MdtP/NodT-like"/>
</dbReference>
<dbReference type="PANTHER" id="PTHR30203">
    <property type="entry name" value="OUTER MEMBRANE CATION EFFLUX PROTEIN"/>
    <property type="match status" value="1"/>
</dbReference>
<dbReference type="RefSeq" id="WP_183611311.1">
    <property type="nucleotide sequence ID" value="NZ_JACICY010000001.1"/>
</dbReference>
<dbReference type="Gene3D" id="1.20.1600.10">
    <property type="entry name" value="Outer membrane efflux proteins (OEP)"/>
    <property type="match status" value="1"/>
</dbReference>
<dbReference type="InterPro" id="IPR003423">
    <property type="entry name" value="OMP_efflux"/>
</dbReference>
<keyword evidence="2" id="KW-1134">Transmembrane beta strand</keyword>
<protein>
    <submittedName>
        <fullName evidence="3">Multidrug efflux system outer membrane protein</fullName>
    </submittedName>
</protein>
<organism evidence="3 4">
    <name type="scientific">Novosphingobium hassiacum</name>
    <dbReference type="NCBI Taxonomy" id="173676"/>
    <lineage>
        <taxon>Bacteria</taxon>
        <taxon>Pseudomonadati</taxon>
        <taxon>Pseudomonadota</taxon>
        <taxon>Alphaproteobacteria</taxon>
        <taxon>Sphingomonadales</taxon>
        <taxon>Sphingomonadaceae</taxon>
        <taxon>Novosphingobium</taxon>
    </lineage>
</organism>